<evidence type="ECO:0000256" key="7">
    <source>
        <dbReference type="ARBA" id="ARBA00023011"/>
    </source>
</evidence>
<keyword evidence="12" id="KW-0413">Isomerase</keyword>
<keyword evidence="6 13" id="KW-1133">Transmembrane helix</keyword>
<dbReference type="Pfam" id="PF05241">
    <property type="entry name" value="EBP"/>
    <property type="match status" value="1"/>
</dbReference>
<dbReference type="CTD" id="10682"/>
<dbReference type="GO" id="GO:0016020">
    <property type="term" value="C:membrane"/>
    <property type="evidence" value="ECO:0007669"/>
    <property type="project" value="UniProtKB-SubCell"/>
</dbReference>
<keyword evidence="10" id="KW-1207">Sterol metabolism</keyword>
<dbReference type="GeneID" id="101567484"/>
<keyword evidence="8" id="KW-0443">Lipid metabolism</keyword>
<evidence type="ECO:0000256" key="11">
    <source>
        <dbReference type="ARBA" id="ARBA00023221"/>
    </source>
</evidence>
<evidence type="ECO:0000256" key="6">
    <source>
        <dbReference type="ARBA" id="ARBA00022989"/>
    </source>
</evidence>
<dbReference type="GO" id="GO:0004769">
    <property type="term" value="F:steroid Delta-isomerase activity"/>
    <property type="evidence" value="ECO:0007669"/>
    <property type="project" value="TreeGrafter"/>
</dbReference>
<feature type="transmembrane region" description="Helical" evidence="15">
    <location>
        <begin position="181"/>
        <end position="199"/>
    </location>
</feature>
<keyword evidence="17" id="KW-1185">Reference proteome</keyword>
<reference evidence="18" key="1">
    <citation type="submission" date="2025-08" db="UniProtKB">
        <authorList>
            <consortium name="RefSeq"/>
        </authorList>
    </citation>
    <scope>IDENTIFICATION</scope>
</reference>
<feature type="transmembrane region" description="Helical" evidence="15">
    <location>
        <begin position="245"/>
        <end position="263"/>
    </location>
</feature>
<evidence type="ECO:0000256" key="13">
    <source>
        <dbReference type="PROSITE-ProRule" id="PRU01087"/>
    </source>
</evidence>
<dbReference type="FunCoup" id="A0A6P3FA55">
    <property type="interactions" value="678"/>
</dbReference>
<evidence type="ECO:0000256" key="1">
    <source>
        <dbReference type="ARBA" id="ARBA00004141"/>
    </source>
</evidence>
<dbReference type="OrthoDB" id="58557at2759"/>
<dbReference type="GO" id="GO:0047750">
    <property type="term" value="F:cholestenol delta-isomerase activity"/>
    <property type="evidence" value="ECO:0007669"/>
    <property type="project" value="InterPro"/>
</dbReference>
<dbReference type="PANTHER" id="PTHR14207">
    <property type="entry name" value="STEROL ISOMERASE"/>
    <property type="match status" value="1"/>
</dbReference>
<evidence type="ECO:0000256" key="8">
    <source>
        <dbReference type="ARBA" id="ARBA00023098"/>
    </source>
</evidence>
<proteinExistence type="inferred from homology"/>
<organism evidence="17 18">
    <name type="scientific">Octodon degus</name>
    <name type="common">Degu</name>
    <name type="synonym">Sciurus degus</name>
    <dbReference type="NCBI Taxonomy" id="10160"/>
    <lineage>
        <taxon>Eukaryota</taxon>
        <taxon>Metazoa</taxon>
        <taxon>Chordata</taxon>
        <taxon>Craniata</taxon>
        <taxon>Vertebrata</taxon>
        <taxon>Euteleostomi</taxon>
        <taxon>Mammalia</taxon>
        <taxon>Eutheria</taxon>
        <taxon>Euarchontoglires</taxon>
        <taxon>Glires</taxon>
        <taxon>Rodentia</taxon>
        <taxon>Hystricomorpha</taxon>
        <taxon>Octodontidae</taxon>
        <taxon>Octodon</taxon>
    </lineage>
</organism>
<dbReference type="GO" id="GO:0005783">
    <property type="term" value="C:endoplasmic reticulum"/>
    <property type="evidence" value="ECO:0007669"/>
    <property type="project" value="TreeGrafter"/>
</dbReference>
<keyword evidence="7" id="KW-0756">Sterol biosynthesis</keyword>
<protein>
    <submittedName>
        <fullName evidence="18">3-beta-hydroxysteroid-Delta(8), Delta(7)-isomerase isoform X1</fullName>
    </submittedName>
</protein>
<name>A0A6P3FA55_OCTDE</name>
<gene>
    <name evidence="18" type="primary">Ebp</name>
</gene>
<dbReference type="AlphaFoldDB" id="A0A6P3FA55"/>
<dbReference type="Proteomes" id="UP000515203">
    <property type="component" value="Unplaced"/>
</dbReference>
<keyword evidence="11" id="KW-0753">Steroid metabolism</keyword>
<accession>A0A6P3FA55</accession>
<evidence type="ECO:0000256" key="4">
    <source>
        <dbReference type="ARBA" id="ARBA00022692"/>
    </source>
</evidence>
<feature type="region of interest" description="Disordered" evidence="14">
    <location>
        <begin position="38"/>
        <end position="64"/>
    </location>
</feature>
<evidence type="ECO:0000256" key="5">
    <source>
        <dbReference type="ARBA" id="ARBA00022955"/>
    </source>
</evidence>
<evidence type="ECO:0000256" key="15">
    <source>
        <dbReference type="SAM" id="Phobius"/>
    </source>
</evidence>
<feature type="transmembrane region" description="Helical" evidence="15">
    <location>
        <begin position="206"/>
        <end position="225"/>
    </location>
</feature>
<keyword evidence="4 13" id="KW-0812">Transmembrane</keyword>
<comment type="subcellular location">
    <subcellularLocation>
        <location evidence="1">Membrane</location>
        <topology evidence="1">Multi-pass membrane protein</topology>
    </subcellularLocation>
</comment>
<evidence type="ECO:0000256" key="12">
    <source>
        <dbReference type="ARBA" id="ARBA00023235"/>
    </source>
</evidence>
<evidence type="ECO:0000313" key="18">
    <source>
        <dbReference type="RefSeq" id="XP_004633577.2"/>
    </source>
</evidence>
<dbReference type="InterPro" id="IPR007905">
    <property type="entry name" value="EBP"/>
</dbReference>
<evidence type="ECO:0000259" key="16">
    <source>
        <dbReference type="PROSITE" id="PS51751"/>
    </source>
</evidence>
<evidence type="ECO:0000256" key="10">
    <source>
        <dbReference type="ARBA" id="ARBA00023166"/>
    </source>
</evidence>
<evidence type="ECO:0000256" key="2">
    <source>
        <dbReference type="ARBA" id="ARBA00008337"/>
    </source>
</evidence>
<dbReference type="RefSeq" id="XP_004633577.2">
    <property type="nucleotide sequence ID" value="XM_004633520.2"/>
</dbReference>
<evidence type="ECO:0000313" key="17">
    <source>
        <dbReference type="Proteomes" id="UP000515203"/>
    </source>
</evidence>
<dbReference type="GO" id="GO:0000247">
    <property type="term" value="F:C-8 sterol isomerase activity"/>
    <property type="evidence" value="ECO:0007669"/>
    <property type="project" value="TreeGrafter"/>
</dbReference>
<evidence type="ECO:0000256" key="3">
    <source>
        <dbReference type="ARBA" id="ARBA00022516"/>
    </source>
</evidence>
<dbReference type="GO" id="GO:0006695">
    <property type="term" value="P:cholesterol biosynthetic process"/>
    <property type="evidence" value="ECO:0007669"/>
    <property type="project" value="TreeGrafter"/>
</dbReference>
<feature type="transmembrane region" description="Helical" evidence="15">
    <location>
        <begin position="124"/>
        <end position="145"/>
    </location>
</feature>
<dbReference type="InterPro" id="IPR033118">
    <property type="entry name" value="EXPERA"/>
</dbReference>
<sequence>MAPGAVGTRRAPIGWRCICALARSFKQGIFLPRAAHSVGAPGSRCGSSAAQSPDHRDMASTNTGSSHPYWPQHLRLDHFVPNDLPSWYIVTALFTVFGVIVVTAWLLSSFASVVPLGIWRRLSVCWFAVCAFVHMVIEGWFILYYDTILGDKSFLSQLWKEYAKGDSRYIIEDNFTVCMESITACLWGPLSVWAMIAFLRQQPSRYVLQLVISLGQVYGDVLYFLTEYRDGFQHGELGHPIHFWFYFFFMNAIWLVIPGVLMFDSMKQLCGAQSTHDTKVMKAKRKQN</sequence>
<comment type="similarity">
    <text evidence="2">Belongs to the EBP family.</text>
</comment>
<keyword evidence="5" id="KW-0752">Steroid biosynthesis</keyword>
<evidence type="ECO:0000256" key="14">
    <source>
        <dbReference type="SAM" id="MobiDB-lite"/>
    </source>
</evidence>
<evidence type="ECO:0000256" key="9">
    <source>
        <dbReference type="ARBA" id="ARBA00023136"/>
    </source>
</evidence>
<dbReference type="InParanoid" id="A0A6P3FA55"/>
<feature type="transmembrane region" description="Helical" evidence="15">
    <location>
        <begin position="87"/>
        <end position="112"/>
    </location>
</feature>
<dbReference type="PROSITE" id="PS51751">
    <property type="entry name" value="EXPERA"/>
    <property type="match status" value="1"/>
</dbReference>
<keyword evidence="9 13" id="KW-0472">Membrane</keyword>
<keyword evidence="3" id="KW-0444">Lipid biosynthesis</keyword>
<feature type="domain" description="EXPERA" evidence="16">
    <location>
        <begin position="119"/>
        <end position="262"/>
    </location>
</feature>
<dbReference type="PANTHER" id="PTHR14207:SF0">
    <property type="entry name" value="3-BETA-HYDROXYSTEROID-DELTA(8),DELTA(7)-ISOMERASE"/>
    <property type="match status" value="1"/>
</dbReference>